<feature type="transmembrane region" description="Helical" evidence="1">
    <location>
        <begin position="455"/>
        <end position="473"/>
    </location>
</feature>
<name>A0A7C9KJL9_9SPHN</name>
<feature type="transmembrane region" description="Helical" evidence="1">
    <location>
        <begin position="363"/>
        <end position="388"/>
    </location>
</feature>
<feature type="transmembrane region" description="Helical" evidence="1">
    <location>
        <begin position="480"/>
        <end position="497"/>
    </location>
</feature>
<dbReference type="InterPro" id="IPR007484">
    <property type="entry name" value="Peptidase_M28"/>
</dbReference>
<comment type="caution">
    <text evidence="4">The sequence shown here is derived from an EMBL/GenBank/DDBJ whole genome shotgun (WGS) entry which is preliminary data.</text>
</comment>
<dbReference type="PANTHER" id="PTHR12147:SF26">
    <property type="entry name" value="PEPTIDASE M28 DOMAIN-CONTAINING PROTEIN"/>
    <property type="match status" value="1"/>
</dbReference>
<feature type="domain" description="Peptidase M28" evidence="3">
    <location>
        <begin position="109"/>
        <end position="296"/>
    </location>
</feature>
<feature type="chain" id="PRO_5028935374" evidence="2">
    <location>
        <begin position="23"/>
        <end position="572"/>
    </location>
</feature>
<evidence type="ECO:0000313" key="5">
    <source>
        <dbReference type="Proteomes" id="UP000481327"/>
    </source>
</evidence>
<keyword evidence="5" id="KW-1185">Reference proteome</keyword>
<keyword evidence="1" id="KW-1133">Transmembrane helix</keyword>
<evidence type="ECO:0000313" key="4">
    <source>
        <dbReference type="EMBL" id="MQT18420.1"/>
    </source>
</evidence>
<proteinExistence type="predicted"/>
<evidence type="ECO:0000256" key="2">
    <source>
        <dbReference type="SAM" id="SignalP"/>
    </source>
</evidence>
<feature type="transmembrane region" description="Helical" evidence="1">
    <location>
        <begin position="538"/>
        <end position="558"/>
    </location>
</feature>
<feature type="transmembrane region" description="Helical" evidence="1">
    <location>
        <begin position="408"/>
        <end position="425"/>
    </location>
</feature>
<feature type="transmembrane region" description="Helical" evidence="1">
    <location>
        <begin position="432"/>
        <end position="449"/>
    </location>
</feature>
<dbReference type="GO" id="GO:0006508">
    <property type="term" value="P:proteolysis"/>
    <property type="evidence" value="ECO:0007669"/>
    <property type="project" value="InterPro"/>
</dbReference>
<organism evidence="4 5">
    <name type="scientific">Sandarakinorhabdus fusca</name>
    <dbReference type="NCBI Taxonomy" id="1439888"/>
    <lineage>
        <taxon>Bacteria</taxon>
        <taxon>Pseudomonadati</taxon>
        <taxon>Pseudomonadota</taxon>
        <taxon>Alphaproteobacteria</taxon>
        <taxon>Sphingomonadales</taxon>
        <taxon>Sphingosinicellaceae</taxon>
        <taxon>Sandarakinorhabdus</taxon>
    </lineage>
</organism>
<feature type="signal peptide" evidence="2">
    <location>
        <begin position="1"/>
        <end position="22"/>
    </location>
</feature>
<dbReference type="RefSeq" id="WP_152578887.1">
    <property type="nucleotide sequence ID" value="NZ_JAATJI010000001.1"/>
</dbReference>
<keyword evidence="2" id="KW-0732">Signal</keyword>
<dbReference type="SUPFAM" id="SSF53187">
    <property type="entry name" value="Zn-dependent exopeptidases"/>
    <property type="match status" value="1"/>
</dbReference>
<dbReference type="OrthoDB" id="9778250at2"/>
<accession>A0A7C9KJL9</accession>
<feature type="transmembrane region" description="Helical" evidence="1">
    <location>
        <begin position="503"/>
        <end position="526"/>
    </location>
</feature>
<keyword evidence="1" id="KW-0472">Membrane</keyword>
<evidence type="ECO:0000256" key="1">
    <source>
        <dbReference type="SAM" id="Phobius"/>
    </source>
</evidence>
<dbReference type="EMBL" id="WIOL01000006">
    <property type="protein sequence ID" value="MQT18420.1"/>
    <property type="molecule type" value="Genomic_DNA"/>
</dbReference>
<dbReference type="GO" id="GO:0008235">
    <property type="term" value="F:metalloexopeptidase activity"/>
    <property type="evidence" value="ECO:0007669"/>
    <property type="project" value="InterPro"/>
</dbReference>
<dbReference type="Proteomes" id="UP000481327">
    <property type="component" value="Unassembled WGS sequence"/>
</dbReference>
<gene>
    <name evidence="4" type="ORF">F3168_14285</name>
</gene>
<keyword evidence="1" id="KW-0812">Transmembrane</keyword>
<reference evidence="4 5" key="1">
    <citation type="submission" date="2019-09" db="EMBL/GenBank/DDBJ databases">
        <title>Polymorphobacter sp. isolated from a lake in China.</title>
        <authorList>
            <person name="Liu Z."/>
        </authorList>
    </citation>
    <scope>NUCLEOTIDE SEQUENCE [LARGE SCALE GENOMIC DNA]</scope>
    <source>
        <strain evidence="4 5">D40P</strain>
    </source>
</reference>
<protein>
    <submittedName>
        <fullName evidence="4">M28 family peptidase</fullName>
    </submittedName>
</protein>
<sequence length="572" mass="58598">MKTWAALLVTLVAAMLLGIVAAQPPGPLGTDAPADTFSAGRAMADVRAMAREPHPTGSPANDVVRAHLTERLRAMGFSVRQVAVPLPAKAVARARQWGVVDADAASAVNIVALRPGGDPAAPAVAMMAHYDSVGSSPGAADDAAGVAAALEIARAIPREAQTRDLVVLLTDGEELGLVGARGFFAEGTTGDPLAGRIGAIVNMETRGGGGRAFMFETGPQAGRMIDLYRNVVRQPSTTSMAVKLYSLLPNSTDYTAALKRGIPGFNLAFTGRAGLYHSPLATPDNLEQGALQHLGSQGLDLTRALLTAADLPAAAPDVVFGDVLGAFTFAWPPAFGWLLIGAAALLTIAAGRRAQGQWRWSGVAGGVLDGLGFAAAAAALLYFGNLLSGADGETNYYDRLAALPRLEVQALLLFAAGLAVALALLPRRRTRWDGWLGLAALNLGIALAVQVMLPAAGAIFTLPLLLATLVMAAAASRPTLATPLAMGVAVLALAWLGGLAHSVLLGIGAGMPSVAAVFAPLTLLLLWPLLPRVSRRSAAVAALLLVAVAGGLALWVRLDPVAASVPPFPPKG</sequence>
<dbReference type="PANTHER" id="PTHR12147">
    <property type="entry name" value="METALLOPEPTIDASE M28 FAMILY MEMBER"/>
    <property type="match status" value="1"/>
</dbReference>
<dbReference type="Pfam" id="PF04389">
    <property type="entry name" value="Peptidase_M28"/>
    <property type="match status" value="1"/>
</dbReference>
<evidence type="ECO:0000259" key="3">
    <source>
        <dbReference type="Pfam" id="PF04389"/>
    </source>
</evidence>
<feature type="transmembrane region" description="Helical" evidence="1">
    <location>
        <begin position="334"/>
        <end position="351"/>
    </location>
</feature>
<dbReference type="InterPro" id="IPR045175">
    <property type="entry name" value="M28_fam"/>
</dbReference>
<dbReference type="AlphaFoldDB" id="A0A7C9KJL9"/>
<dbReference type="Gene3D" id="3.40.630.10">
    <property type="entry name" value="Zn peptidases"/>
    <property type="match status" value="1"/>
</dbReference>